<dbReference type="PROSITE" id="PS51257">
    <property type="entry name" value="PROKAR_LIPOPROTEIN"/>
    <property type="match status" value="1"/>
</dbReference>
<dbReference type="AlphaFoldDB" id="A0A7D5SUT7"/>
<dbReference type="Pfam" id="PF01464">
    <property type="entry name" value="SLT"/>
    <property type="match status" value="1"/>
</dbReference>
<reference evidence="2 3" key="1">
    <citation type="journal article" date="2014" name="Genome Announc.">
        <title>Whole-Genome Sequence of Serratia symbiotica Strain CWBI-2.3T, a Free-Living Symbiont of the Black Bean Aphid Aphis fabae.</title>
        <authorList>
            <person name="Foray V."/>
            <person name="Grigorescu A.S."/>
            <person name="Sabri A."/>
            <person name="Haubruge E."/>
            <person name="Lognay G."/>
            <person name="Francis F."/>
            <person name="Fauconnier M.L."/>
            <person name="Hance T."/>
            <person name="Thonart P."/>
        </authorList>
    </citation>
    <scope>NUCLEOTIDE SEQUENCE [LARGE SCALE GENOMIC DNA]</scope>
    <source>
        <strain evidence="2">CWBI-2.3</strain>
    </source>
</reference>
<organism evidence="2 3">
    <name type="scientific">Serratia symbiotica</name>
    <dbReference type="NCBI Taxonomy" id="138074"/>
    <lineage>
        <taxon>Bacteria</taxon>
        <taxon>Pseudomonadati</taxon>
        <taxon>Pseudomonadota</taxon>
        <taxon>Gammaproteobacteria</taxon>
        <taxon>Enterobacterales</taxon>
        <taxon>Yersiniaceae</taxon>
        <taxon>Serratia</taxon>
    </lineage>
</organism>
<sequence>MNLTRSNYLHSIIEFYLAITFTFSCATACSSCLSNAAMRWDVPESILEAIILQESGWDPDVCNINNNGSQDSGLMQINSVNINLLKSAGIISDERLLMQPCTNIEAGAYLLSLKFKKYGYTWRAVGAYHSETAHHGKKYADNIMKIVHTKKNFFRQKDLISPVPQQE</sequence>
<evidence type="ECO:0000313" key="3">
    <source>
        <dbReference type="Proteomes" id="UP000042738"/>
    </source>
</evidence>
<gene>
    <name evidence="2" type="ORF">SYMBAF_13175</name>
</gene>
<dbReference type="InterPro" id="IPR008258">
    <property type="entry name" value="Transglycosylase_SLT_dom_1"/>
</dbReference>
<dbReference type="InterPro" id="IPR023346">
    <property type="entry name" value="Lysozyme-like_dom_sf"/>
</dbReference>
<accession>A0A7D5SUT7</accession>
<protein>
    <submittedName>
        <fullName evidence="2">Lytic transglycosylase domain-containing protein</fullName>
    </submittedName>
</protein>
<name>A0A7D5SUT7_9GAMM</name>
<dbReference type="SUPFAM" id="SSF53955">
    <property type="entry name" value="Lysozyme-like"/>
    <property type="match status" value="1"/>
</dbReference>
<evidence type="ECO:0000259" key="1">
    <source>
        <dbReference type="Pfam" id="PF01464"/>
    </source>
</evidence>
<feature type="domain" description="Transglycosylase SLT" evidence="1">
    <location>
        <begin position="32"/>
        <end position="139"/>
    </location>
</feature>
<dbReference type="EMBL" id="CP050855">
    <property type="protein sequence ID" value="QLH64400.1"/>
    <property type="molecule type" value="Genomic_DNA"/>
</dbReference>
<dbReference type="Gene3D" id="1.10.530.10">
    <property type="match status" value="1"/>
</dbReference>
<dbReference type="Proteomes" id="UP000042738">
    <property type="component" value="Chromosome"/>
</dbReference>
<dbReference type="CDD" id="cd13400">
    <property type="entry name" value="LT_IagB-like"/>
    <property type="match status" value="1"/>
</dbReference>
<evidence type="ECO:0000313" key="2">
    <source>
        <dbReference type="EMBL" id="QLH64400.1"/>
    </source>
</evidence>
<proteinExistence type="predicted"/>